<dbReference type="EMBL" id="LGTL01000006">
    <property type="protein sequence ID" value="KPA81631.1"/>
    <property type="molecule type" value="Genomic_DNA"/>
</dbReference>
<dbReference type="RefSeq" id="XP_015660068.1">
    <property type="nucleotide sequence ID" value="XM_015801448.1"/>
</dbReference>
<dbReference type="GO" id="GO:0003954">
    <property type="term" value="F:NADH dehydrogenase activity"/>
    <property type="evidence" value="ECO:0007669"/>
    <property type="project" value="InterPro"/>
</dbReference>
<dbReference type="SUPFAM" id="SSF51905">
    <property type="entry name" value="FAD/NAD(P)-binding domain"/>
    <property type="match status" value="1"/>
</dbReference>
<proteinExistence type="inferred from homology"/>
<evidence type="ECO:0000256" key="6">
    <source>
        <dbReference type="SAM" id="MobiDB-lite"/>
    </source>
</evidence>
<dbReference type="EMBL" id="LGTL01000006">
    <property type="protein sequence ID" value="KPA81630.1"/>
    <property type="molecule type" value="Genomic_DNA"/>
</dbReference>
<feature type="domain" description="FAD/NAD(P)-binding" evidence="7">
    <location>
        <begin position="12"/>
        <end position="344"/>
    </location>
</feature>
<dbReference type="OrthoDB" id="3244603at2759"/>
<dbReference type="PANTHER" id="PTHR43706">
    <property type="entry name" value="NADH DEHYDROGENASE"/>
    <property type="match status" value="1"/>
</dbReference>
<keyword evidence="2" id="KW-0285">Flavoprotein</keyword>
<evidence type="ECO:0000313" key="10">
    <source>
        <dbReference type="Proteomes" id="UP000037923"/>
    </source>
</evidence>
<comment type="caution">
    <text evidence="9">The sequence shown here is derived from an EMBL/GenBank/DDBJ whole genome shotgun (WGS) entry which is preliminary data.</text>
</comment>
<dbReference type="PROSITE" id="PS51257">
    <property type="entry name" value="PROKAR_LIPOPROTEIN"/>
    <property type="match status" value="1"/>
</dbReference>
<evidence type="ECO:0000259" key="8">
    <source>
        <dbReference type="Pfam" id="PF22366"/>
    </source>
</evidence>
<dbReference type="EMBL" id="LGTL01000006">
    <property type="protein sequence ID" value="KPA81629.1"/>
    <property type="molecule type" value="Genomic_DNA"/>
</dbReference>
<dbReference type="InterPro" id="IPR045024">
    <property type="entry name" value="NDH-2"/>
</dbReference>
<reference evidence="9 10" key="1">
    <citation type="submission" date="2015-07" db="EMBL/GenBank/DDBJ databases">
        <title>High-quality genome of monoxenous trypanosomatid Leptomonas pyrrhocoris.</title>
        <authorList>
            <person name="Flegontov P."/>
            <person name="Butenko A."/>
            <person name="Firsov S."/>
            <person name="Vlcek C."/>
            <person name="Logacheva M.D."/>
            <person name="Field M."/>
            <person name="Filatov D."/>
            <person name="Flegontova O."/>
            <person name="Gerasimov E."/>
            <person name="Jackson A.P."/>
            <person name="Kelly S."/>
            <person name="Opperdoes F."/>
            <person name="O'Reilly A."/>
            <person name="Votypka J."/>
            <person name="Yurchenko V."/>
            <person name="Lukes J."/>
        </authorList>
    </citation>
    <scope>NUCLEOTIDE SEQUENCE [LARGE SCALE GENOMIC DNA]</scope>
    <source>
        <strain evidence="9">H10</strain>
    </source>
</reference>
<dbReference type="GO" id="GO:0005739">
    <property type="term" value="C:mitochondrion"/>
    <property type="evidence" value="ECO:0007669"/>
    <property type="project" value="TreeGrafter"/>
</dbReference>
<evidence type="ECO:0000256" key="1">
    <source>
        <dbReference type="ARBA" id="ARBA00005272"/>
    </source>
</evidence>
<evidence type="ECO:0000256" key="2">
    <source>
        <dbReference type="ARBA" id="ARBA00022630"/>
    </source>
</evidence>
<accession>A0A0N0DWI5</accession>
<evidence type="ECO:0000259" key="7">
    <source>
        <dbReference type="Pfam" id="PF07992"/>
    </source>
</evidence>
<dbReference type="VEuPathDB" id="TriTrypDB:LpyrH10_06_3260"/>
<dbReference type="InterPro" id="IPR054585">
    <property type="entry name" value="NDH2-like_C"/>
</dbReference>
<evidence type="ECO:0000256" key="3">
    <source>
        <dbReference type="ARBA" id="ARBA00022827"/>
    </source>
</evidence>
<dbReference type="PRINTS" id="PR00469">
    <property type="entry name" value="PNDRDTASEII"/>
</dbReference>
<dbReference type="PANTHER" id="PTHR43706:SF13">
    <property type="entry name" value="NADH DEHYDROGENASE-RELATED"/>
    <property type="match status" value="1"/>
</dbReference>
<organism evidence="9 10">
    <name type="scientific">Leptomonas pyrrhocoris</name>
    <name type="common">Firebug parasite</name>
    <dbReference type="NCBI Taxonomy" id="157538"/>
    <lineage>
        <taxon>Eukaryota</taxon>
        <taxon>Discoba</taxon>
        <taxon>Euglenozoa</taxon>
        <taxon>Kinetoplastea</taxon>
        <taxon>Metakinetoplastina</taxon>
        <taxon>Trypanosomatida</taxon>
        <taxon>Trypanosomatidae</taxon>
        <taxon>Leishmaniinae</taxon>
        <taxon>Leptomonas</taxon>
    </lineage>
</organism>
<dbReference type="InterPro" id="IPR036188">
    <property type="entry name" value="FAD/NAD-bd_sf"/>
</dbReference>
<dbReference type="RefSeq" id="XP_015660069.1">
    <property type="nucleotide sequence ID" value="XM_015801449.1"/>
</dbReference>
<keyword evidence="10" id="KW-1185">Reference proteome</keyword>
<keyword evidence="3" id="KW-0274">FAD</keyword>
<dbReference type="Proteomes" id="UP000037923">
    <property type="component" value="Unassembled WGS sequence"/>
</dbReference>
<keyword evidence="4" id="KW-0560">Oxidoreductase</keyword>
<evidence type="ECO:0000256" key="5">
    <source>
        <dbReference type="ARBA" id="ARBA00023027"/>
    </source>
</evidence>
<gene>
    <name evidence="9" type="ORF">ABB37_03956</name>
</gene>
<sequence length="529" mass="57821">MLRSTVLRLKPNVVVLGTGWAGCYAAHHLNPKLCNIQVISSRNHMVFTPLLPQTTTGTLEFRSVCEPITNIQPALAKLPHRFFRSVIYDVDFDKKVVQCVGVGVVGASENVPVNTFEVQYDYLIMAHGARPNTFNVPGVEDKAFFLREVNEARGIRKRLVQNIMAADLPTTSEAEARRLLHTVVVGGGPTGIEFAANLADFFREDIKKVNQSLLPYCKVSVLEAGEVLGSFDKALRQYGLRRLKQLGVEMKKSAVVGVTDHEVFTKSGEVMPTGLVVWSTGVGPGAITKGLKCDKTNRGRISVDDHLRVLRDGKPIPNVFAAGDCATNSAKPLPTLAAVASRQGRYIGKEVNNVLRGKTMTQPFKYRNLGSMASIGNSSAIVSLGDKFKFDVNGYLALWVWKSAYLTILGSIRSKLYVIVNWVGSRVFGRDITYIGDLSEDRMYAMLATEEVSKERSRRKAQEMLHAMKTESTFTAAMAEEGAAKGFLPRKNDEDEAAPSAATAPPSKPEAETEPRSSPAEAGPSEKKA</sequence>
<dbReference type="AlphaFoldDB" id="A0A0N0DWI5"/>
<dbReference type="InterPro" id="IPR023753">
    <property type="entry name" value="FAD/NAD-binding_dom"/>
</dbReference>
<feature type="region of interest" description="Disordered" evidence="6">
    <location>
        <begin position="484"/>
        <end position="529"/>
    </location>
</feature>
<protein>
    <submittedName>
        <fullName evidence="9">Putative mitochondrial NADH dehydrogenase</fullName>
    </submittedName>
</protein>
<comment type="similarity">
    <text evidence="1">Belongs to the NADH dehydrogenase family.</text>
</comment>
<dbReference type="Pfam" id="PF22366">
    <property type="entry name" value="NDH2_C"/>
    <property type="match status" value="1"/>
</dbReference>
<name>A0A0N0DWI5_LEPPY</name>
<dbReference type="RefSeq" id="XP_015660070.1">
    <property type="nucleotide sequence ID" value="XM_015801450.1"/>
</dbReference>
<evidence type="ECO:0000256" key="4">
    <source>
        <dbReference type="ARBA" id="ARBA00023002"/>
    </source>
</evidence>
<dbReference type="Gene3D" id="3.50.50.100">
    <property type="match status" value="1"/>
</dbReference>
<evidence type="ECO:0000313" key="9">
    <source>
        <dbReference type="EMBL" id="KPA81631.1"/>
    </source>
</evidence>
<keyword evidence="5" id="KW-0520">NAD</keyword>
<feature type="domain" description="External alternative NADH-ubiquinone oxidoreductase-like C-terminal" evidence="8">
    <location>
        <begin position="369"/>
        <end position="431"/>
    </location>
</feature>
<dbReference type="GeneID" id="26904247"/>
<dbReference type="OMA" id="DHCIFLD"/>
<dbReference type="PRINTS" id="PR00368">
    <property type="entry name" value="FADPNR"/>
</dbReference>
<dbReference type="Pfam" id="PF07992">
    <property type="entry name" value="Pyr_redox_2"/>
    <property type="match status" value="1"/>
</dbReference>